<proteinExistence type="predicted"/>
<dbReference type="RefSeq" id="WP_344930910.1">
    <property type="nucleotide sequence ID" value="NZ_BAABCW010000033.1"/>
</dbReference>
<reference evidence="2" key="1">
    <citation type="journal article" date="2019" name="Int. J. Syst. Evol. Microbiol.">
        <title>The Global Catalogue of Microorganisms (GCM) 10K type strain sequencing project: providing services to taxonomists for standard genome sequencing and annotation.</title>
        <authorList>
            <consortium name="The Broad Institute Genomics Platform"/>
            <consortium name="The Broad Institute Genome Sequencing Center for Infectious Disease"/>
            <person name="Wu L."/>
            <person name="Ma J."/>
        </authorList>
    </citation>
    <scope>NUCLEOTIDE SEQUENCE [LARGE SCALE GENOMIC DNA]</scope>
    <source>
        <strain evidence="2">JCM 17106</strain>
    </source>
</reference>
<name>A0ABP6UYA2_9FLAO</name>
<comment type="caution">
    <text evidence="1">The sequence shown here is derived from an EMBL/GenBank/DDBJ whole genome shotgun (WGS) entry which is preliminary data.</text>
</comment>
<evidence type="ECO:0000313" key="1">
    <source>
        <dbReference type="EMBL" id="GAA3523155.1"/>
    </source>
</evidence>
<protein>
    <submittedName>
        <fullName evidence="1">Uncharacterized protein</fullName>
    </submittedName>
</protein>
<dbReference type="EMBL" id="BAABCW010000033">
    <property type="protein sequence ID" value="GAA3523155.1"/>
    <property type="molecule type" value="Genomic_DNA"/>
</dbReference>
<organism evidence="1 2">
    <name type="scientific">Aquimarina addita</name>
    <dbReference type="NCBI Taxonomy" id="870485"/>
    <lineage>
        <taxon>Bacteria</taxon>
        <taxon>Pseudomonadati</taxon>
        <taxon>Bacteroidota</taxon>
        <taxon>Flavobacteriia</taxon>
        <taxon>Flavobacteriales</taxon>
        <taxon>Flavobacteriaceae</taxon>
        <taxon>Aquimarina</taxon>
    </lineage>
</organism>
<dbReference type="Proteomes" id="UP001500459">
    <property type="component" value="Unassembled WGS sequence"/>
</dbReference>
<sequence>MEKDLAILDTYLRKMRPAYYETLQEGLSKDQIKRIEVMYMILPMLRTG</sequence>
<accession>A0ABP6UYA2</accession>
<gene>
    <name evidence="1" type="ORF">GCM10022393_42400</name>
</gene>
<evidence type="ECO:0000313" key="2">
    <source>
        <dbReference type="Proteomes" id="UP001500459"/>
    </source>
</evidence>
<keyword evidence="2" id="KW-1185">Reference proteome</keyword>